<dbReference type="GO" id="GO:0006446">
    <property type="term" value="P:regulation of translational initiation"/>
    <property type="evidence" value="ECO:0007669"/>
    <property type="project" value="TreeGrafter"/>
</dbReference>
<dbReference type="Proteomes" id="UP000309340">
    <property type="component" value="Unassembled WGS sequence"/>
</dbReference>
<feature type="domain" description="Impact N-terminal" evidence="3">
    <location>
        <begin position="28"/>
        <end position="132"/>
    </location>
</feature>
<dbReference type="EMBL" id="NAJQ01000007">
    <property type="protein sequence ID" value="TKA83545.1"/>
    <property type="molecule type" value="Genomic_DNA"/>
</dbReference>
<dbReference type="InterPro" id="IPR023582">
    <property type="entry name" value="Impact"/>
</dbReference>
<comment type="similarity">
    <text evidence="1">Belongs to the IMPACT family.</text>
</comment>
<proteinExistence type="inferred from homology"/>
<dbReference type="InterPro" id="IPR001498">
    <property type="entry name" value="Impact_N"/>
</dbReference>
<comment type="caution">
    <text evidence="4">The sequence shown here is derived from an EMBL/GenBank/DDBJ whole genome shotgun (WGS) entry which is preliminary data.</text>
</comment>
<reference evidence="4 5" key="1">
    <citation type="submission" date="2017-03" db="EMBL/GenBank/DDBJ databases">
        <title>Genomes of endolithic fungi from Antarctica.</title>
        <authorList>
            <person name="Coleine C."/>
            <person name="Masonjones S."/>
            <person name="Stajich J.E."/>
        </authorList>
    </citation>
    <scope>NUCLEOTIDE SEQUENCE [LARGE SCALE GENOMIC DNA]</scope>
    <source>
        <strain evidence="4 5">CCFEE 5184</strain>
    </source>
</reference>
<evidence type="ECO:0000256" key="1">
    <source>
        <dbReference type="ARBA" id="ARBA00007665"/>
    </source>
</evidence>
<evidence type="ECO:0000313" key="5">
    <source>
        <dbReference type="Proteomes" id="UP000309340"/>
    </source>
</evidence>
<feature type="region of interest" description="Disordered" evidence="2">
    <location>
        <begin position="197"/>
        <end position="229"/>
    </location>
</feature>
<protein>
    <recommendedName>
        <fullName evidence="3">Impact N-terminal domain-containing protein</fullName>
    </recommendedName>
</protein>
<dbReference type="Pfam" id="PF01205">
    <property type="entry name" value="Impact_N"/>
    <property type="match status" value="1"/>
</dbReference>
<evidence type="ECO:0000313" key="4">
    <source>
        <dbReference type="EMBL" id="TKA83545.1"/>
    </source>
</evidence>
<organism evidence="4 5">
    <name type="scientific">Friedmanniomyces simplex</name>
    <dbReference type="NCBI Taxonomy" id="329884"/>
    <lineage>
        <taxon>Eukaryota</taxon>
        <taxon>Fungi</taxon>
        <taxon>Dikarya</taxon>
        <taxon>Ascomycota</taxon>
        <taxon>Pezizomycotina</taxon>
        <taxon>Dothideomycetes</taxon>
        <taxon>Dothideomycetidae</taxon>
        <taxon>Mycosphaerellales</taxon>
        <taxon>Teratosphaeriaceae</taxon>
        <taxon>Friedmanniomyces</taxon>
    </lineage>
</organism>
<dbReference type="GO" id="GO:0005737">
    <property type="term" value="C:cytoplasm"/>
    <property type="evidence" value="ECO:0007669"/>
    <property type="project" value="TreeGrafter"/>
</dbReference>
<evidence type="ECO:0000259" key="3">
    <source>
        <dbReference type="Pfam" id="PF01205"/>
    </source>
</evidence>
<accession>A0A4U0Y7A6</accession>
<dbReference type="InterPro" id="IPR020568">
    <property type="entry name" value="Ribosomal_Su5_D2-typ_SF"/>
</dbReference>
<sequence>MSQKRKRTPDLPSDTAKDVYCSEAIDDRQSKFIAYYSPTLPAKQLQNLAQIKSASHKILAWRKESKQRSLTGNAAQYDIGHDDDGEKYGGKRVEKVLEQMRVTGACVVARWYGGVMLGPLRFTHMEECAKGAVMKWREHEAEEVGKRRRVEEEGLQRGRLARTLGERDGSIEVLRAMAMEKEGKVREALVAGMADLDGESKDDGAAEAALTPSSPSTTAVVSPQRAAPEYSSMPIDRLRALDKARDATIAFLLKRISKAEADLAALGETQRPP</sequence>
<dbReference type="PANTHER" id="PTHR16301">
    <property type="entry name" value="IMPACT-RELATED"/>
    <property type="match status" value="1"/>
</dbReference>
<dbReference type="PANTHER" id="PTHR16301:SF25">
    <property type="entry name" value="PROTEIN IMPACT"/>
    <property type="match status" value="1"/>
</dbReference>
<gene>
    <name evidence="4" type="ORF">B0A55_00529</name>
</gene>
<dbReference type="SUPFAM" id="SSF54211">
    <property type="entry name" value="Ribosomal protein S5 domain 2-like"/>
    <property type="match status" value="1"/>
</dbReference>
<dbReference type="AlphaFoldDB" id="A0A4U0Y7A6"/>
<name>A0A4U0Y7A6_9PEZI</name>
<dbReference type="InterPro" id="IPR036956">
    <property type="entry name" value="Impact_N_sf"/>
</dbReference>
<evidence type="ECO:0000256" key="2">
    <source>
        <dbReference type="SAM" id="MobiDB-lite"/>
    </source>
</evidence>
<dbReference type="Gene3D" id="3.30.230.30">
    <property type="entry name" value="Impact, N-terminal domain"/>
    <property type="match status" value="1"/>
</dbReference>
<feature type="compositionally biased region" description="Low complexity" evidence="2">
    <location>
        <begin position="206"/>
        <end position="223"/>
    </location>
</feature>
<dbReference type="GO" id="GO:0140469">
    <property type="term" value="P:GCN2-mediated signaling"/>
    <property type="evidence" value="ECO:0007669"/>
    <property type="project" value="TreeGrafter"/>
</dbReference>
<keyword evidence="5" id="KW-1185">Reference proteome</keyword>
<dbReference type="OrthoDB" id="69641at2759"/>
<dbReference type="STRING" id="329884.A0A4U0Y7A6"/>